<feature type="transmembrane region" description="Helical" evidence="1">
    <location>
        <begin position="95"/>
        <end position="117"/>
    </location>
</feature>
<proteinExistence type="predicted"/>
<comment type="caution">
    <text evidence="2">The sequence shown here is derived from an EMBL/GenBank/DDBJ whole genome shotgun (WGS) entry which is preliminary data.</text>
</comment>
<dbReference type="Proteomes" id="UP001297422">
    <property type="component" value="Unassembled WGS sequence"/>
</dbReference>
<name>A0AAJ1EMY2_MEDGN</name>
<dbReference type="InterPro" id="IPR010540">
    <property type="entry name" value="CmpB_TMEM229"/>
</dbReference>
<organism evidence="2 3">
    <name type="scientific">Mediterraneibacter gnavus</name>
    <name type="common">Ruminococcus gnavus</name>
    <dbReference type="NCBI Taxonomy" id="33038"/>
    <lineage>
        <taxon>Bacteria</taxon>
        <taxon>Bacillati</taxon>
        <taxon>Bacillota</taxon>
        <taxon>Clostridia</taxon>
        <taxon>Lachnospirales</taxon>
        <taxon>Lachnospiraceae</taxon>
        <taxon>Mediterraneibacter</taxon>
    </lineage>
</organism>
<feature type="transmembrane region" description="Helical" evidence="1">
    <location>
        <begin position="7"/>
        <end position="24"/>
    </location>
</feature>
<evidence type="ECO:0000313" key="3">
    <source>
        <dbReference type="Proteomes" id="UP001297422"/>
    </source>
</evidence>
<dbReference type="EMBL" id="JAJBNC010000001">
    <property type="protein sequence ID" value="MCB5492244.1"/>
    <property type="molecule type" value="Genomic_DNA"/>
</dbReference>
<dbReference type="AlphaFoldDB" id="A0AAJ1EMY2"/>
<accession>A0AAJ1EMY2</accession>
<protein>
    <submittedName>
        <fullName evidence="2">ABC transporter permease</fullName>
    </submittedName>
</protein>
<dbReference type="Pfam" id="PF06541">
    <property type="entry name" value="ABC_trans_CmpB"/>
    <property type="match status" value="1"/>
</dbReference>
<feature type="transmembrane region" description="Helical" evidence="1">
    <location>
        <begin position="30"/>
        <end position="48"/>
    </location>
</feature>
<gene>
    <name evidence="2" type="ORF">LIQ10_00610</name>
</gene>
<keyword evidence="1" id="KW-1133">Transmembrane helix</keyword>
<evidence type="ECO:0000256" key="1">
    <source>
        <dbReference type="SAM" id="Phobius"/>
    </source>
</evidence>
<keyword evidence="1" id="KW-0472">Membrane</keyword>
<dbReference type="RefSeq" id="WP_173878322.1">
    <property type="nucleotide sequence ID" value="NZ_JAAIMT010000001.1"/>
</dbReference>
<reference evidence="2" key="1">
    <citation type="submission" date="2021-10" db="EMBL/GenBank/DDBJ databases">
        <title>Collection of gut derived symbiotic bacterial strains cultured from healthy donors.</title>
        <authorList>
            <person name="Lin H."/>
            <person name="Littmann E."/>
            <person name="Claire K."/>
            <person name="Pamer E."/>
        </authorList>
    </citation>
    <scope>NUCLEOTIDE SEQUENCE</scope>
    <source>
        <strain evidence="2">MSK.23.4</strain>
    </source>
</reference>
<evidence type="ECO:0000313" key="2">
    <source>
        <dbReference type="EMBL" id="MCB5492244.1"/>
    </source>
</evidence>
<keyword evidence="1" id="KW-0812">Transmembrane</keyword>
<feature type="transmembrane region" description="Helical" evidence="1">
    <location>
        <begin position="60"/>
        <end position="83"/>
    </location>
</feature>
<sequence>MRIIKYPLLFLLGGSIYYLLEIIFRGYSFPAMMICGGLCFVLCGAINEKNRCMPLILQQLIAAAGITAIEFLFGLILNVWLGLHMWDYSNMPGNILGQICPQFTALWFFLSALGIFLDDYIRWVFFREEKPHYHLFRKKEERRKRK</sequence>